<keyword evidence="1" id="KW-0812">Transmembrane</keyword>
<keyword evidence="1" id="KW-0472">Membrane</keyword>
<proteinExistence type="predicted"/>
<protein>
    <submittedName>
        <fullName evidence="2">Uncharacterized protein</fullName>
    </submittedName>
</protein>
<evidence type="ECO:0000313" key="3">
    <source>
        <dbReference type="Proteomes" id="UP001209540"/>
    </source>
</evidence>
<keyword evidence="1" id="KW-1133">Transmembrane helix</keyword>
<name>A0AAD5K037_9FUNG</name>
<dbReference type="Proteomes" id="UP001209540">
    <property type="component" value="Unassembled WGS sequence"/>
</dbReference>
<accession>A0AAD5K037</accession>
<evidence type="ECO:0000313" key="2">
    <source>
        <dbReference type="EMBL" id="KAI9248848.1"/>
    </source>
</evidence>
<reference evidence="2" key="2">
    <citation type="submission" date="2023-02" db="EMBL/GenBank/DDBJ databases">
        <authorList>
            <consortium name="DOE Joint Genome Institute"/>
            <person name="Mondo S.J."/>
            <person name="Chang Y."/>
            <person name="Wang Y."/>
            <person name="Ahrendt S."/>
            <person name="Andreopoulos W."/>
            <person name="Barry K."/>
            <person name="Beard J."/>
            <person name="Benny G.L."/>
            <person name="Blankenship S."/>
            <person name="Bonito G."/>
            <person name="Cuomo C."/>
            <person name="Desiro A."/>
            <person name="Gervers K.A."/>
            <person name="Hundley H."/>
            <person name="Kuo A."/>
            <person name="LaButti K."/>
            <person name="Lang B.F."/>
            <person name="Lipzen A."/>
            <person name="O'Donnell K."/>
            <person name="Pangilinan J."/>
            <person name="Reynolds N."/>
            <person name="Sandor L."/>
            <person name="Smith M.W."/>
            <person name="Tsang A."/>
            <person name="Grigoriev I.V."/>
            <person name="Stajich J.E."/>
            <person name="Spatafora J.W."/>
        </authorList>
    </citation>
    <scope>NUCLEOTIDE SEQUENCE</scope>
    <source>
        <strain evidence="2">RSA 2281</strain>
    </source>
</reference>
<feature type="transmembrane region" description="Helical" evidence="1">
    <location>
        <begin position="242"/>
        <end position="264"/>
    </location>
</feature>
<reference evidence="2" key="1">
    <citation type="journal article" date="2022" name="IScience">
        <title>Evolution of zygomycete secretomes and the origins of terrestrial fungal ecologies.</title>
        <authorList>
            <person name="Chang Y."/>
            <person name="Wang Y."/>
            <person name="Mondo S."/>
            <person name="Ahrendt S."/>
            <person name="Andreopoulos W."/>
            <person name="Barry K."/>
            <person name="Beard J."/>
            <person name="Benny G.L."/>
            <person name="Blankenship S."/>
            <person name="Bonito G."/>
            <person name="Cuomo C."/>
            <person name="Desiro A."/>
            <person name="Gervers K.A."/>
            <person name="Hundley H."/>
            <person name="Kuo A."/>
            <person name="LaButti K."/>
            <person name="Lang B.F."/>
            <person name="Lipzen A."/>
            <person name="O'Donnell K."/>
            <person name="Pangilinan J."/>
            <person name="Reynolds N."/>
            <person name="Sandor L."/>
            <person name="Smith M.E."/>
            <person name="Tsang A."/>
            <person name="Grigoriev I.V."/>
            <person name="Stajich J.E."/>
            <person name="Spatafora J.W."/>
        </authorList>
    </citation>
    <scope>NUCLEOTIDE SEQUENCE</scope>
    <source>
        <strain evidence="2">RSA 2281</strain>
    </source>
</reference>
<organism evidence="2 3">
    <name type="scientific">Phascolomyces articulosus</name>
    <dbReference type="NCBI Taxonomy" id="60185"/>
    <lineage>
        <taxon>Eukaryota</taxon>
        <taxon>Fungi</taxon>
        <taxon>Fungi incertae sedis</taxon>
        <taxon>Mucoromycota</taxon>
        <taxon>Mucoromycotina</taxon>
        <taxon>Mucoromycetes</taxon>
        <taxon>Mucorales</taxon>
        <taxon>Lichtheimiaceae</taxon>
        <taxon>Phascolomyces</taxon>
    </lineage>
</organism>
<gene>
    <name evidence="2" type="ORF">BDA99DRAFT_542418</name>
</gene>
<sequence length="305" mass="35601">MCSISAMVCACILKRQKIVIVSFKISFSATKLDFPLINFVNNQKYIDAVFEIMRCIQICILQIFYCQQKHNDLSPILRVEMPSRLLKRAFGDNYTIDDKELVQGIRVSHNSTFGVLKVVFAVKYMFFVIKDVCPYIIYLIFSRSVAYRGHFRKMMIMAMLKINEQFLMFYKKNSILTKSYDSSNINNNFLLNSRKMSFLQNETRKNLYKNVCSVFLNESGKMCRENGKSKTSGNLPKPLNHILNFLVSAVMIWVVVVVGMYPVCHSIIYSNLKQQWRFTGYIQYIIPNDVLLMNHGFQNFQFTPE</sequence>
<comment type="caution">
    <text evidence="2">The sequence shown here is derived from an EMBL/GenBank/DDBJ whole genome shotgun (WGS) entry which is preliminary data.</text>
</comment>
<dbReference type="AlphaFoldDB" id="A0AAD5K037"/>
<evidence type="ECO:0000256" key="1">
    <source>
        <dbReference type="SAM" id="Phobius"/>
    </source>
</evidence>
<keyword evidence="3" id="KW-1185">Reference proteome</keyword>
<dbReference type="EMBL" id="JAIXMP010000037">
    <property type="protein sequence ID" value="KAI9248848.1"/>
    <property type="molecule type" value="Genomic_DNA"/>
</dbReference>